<evidence type="ECO:0000313" key="2">
    <source>
        <dbReference type="EMBL" id="KJL45568.1"/>
    </source>
</evidence>
<proteinExistence type="predicted"/>
<comment type="caution">
    <text evidence="2">The sequence shown here is derived from an EMBL/GenBank/DDBJ whole genome shotgun (WGS) entry which is preliminary data.</text>
</comment>
<dbReference type="PATRIC" id="fig|69370.6.peg.126"/>
<reference evidence="2 3" key="1">
    <citation type="submission" date="2015-02" db="EMBL/GenBank/DDBJ databases">
        <title>Draft genome sequences of ten Microbacterium spp. with emphasis on heavy metal contaminated environments.</title>
        <authorList>
            <person name="Corretto E."/>
        </authorList>
    </citation>
    <scope>NUCLEOTIDE SEQUENCE [LARGE SCALE GENOMIC DNA]</scope>
    <source>
        <strain evidence="2 3">DSM 8608</strain>
    </source>
</reference>
<dbReference type="EMBL" id="JYJA01000015">
    <property type="protein sequence ID" value="KJL45568.1"/>
    <property type="molecule type" value="Genomic_DNA"/>
</dbReference>
<gene>
    <name evidence="2" type="primary">lsr2_1</name>
    <name evidence="2" type="ORF">RS82_00120</name>
</gene>
<dbReference type="Proteomes" id="UP000034098">
    <property type="component" value="Unassembled WGS sequence"/>
</dbReference>
<dbReference type="GO" id="GO:0003677">
    <property type="term" value="F:DNA binding"/>
    <property type="evidence" value="ECO:0007669"/>
    <property type="project" value="InterPro"/>
</dbReference>
<name>A0A0M2HM91_MICTR</name>
<dbReference type="AlphaFoldDB" id="A0A0M2HM91"/>
<dbReference type="RefSeq" id="WP_045296232.1">
    <property type="nucleotide sequence ID" value="NZ_JYJA01000015.1"/>
</dbReference>
<evidence type="ECO:0000313" key="3">
    <source>
        <dbReference type="Proteomes" id="UP000034098"/>
    </source>
</evidence>
<accession>A0A0M2HM91</accession>
<organism evidence="2 3">
    <name type="scientific">Microbacterium trichothecenolyticum</name>
    <name type="common">Aureobacterium trichothecenolyticum</name>
    <dbReference type="NCBI Taxonomy" id="69370"/>
    <lineage>
        <taxon>Bacteria</taxon>
        <taxon>Bacillati</taxon>
        <taxon>Actinomycetota</taxon>
        <taxon>Actinomycetes</taxon>
        <taxon>Micrococcales</taxon>
        <taxon>Microbacteriaceae</taxon>
        <taxon>Microbacterium</taxon>
    </lineage>
</organism>
<sequence length="65" mass="7139">MSRTTRVILVDDIDGSEDDVREVAFSLDGKSYAIDLSAANRTDLEAALQPYVGAARKVGRKRAKR</sequence>
<dbReference type="InterPro" id="IPR024412">
    <property type="entry name" value="Lsr2_dim_dom"/>
</dbReference>
<feature type="domain" description="Lsr2 dimerization" evidence="1">
    <location>
        <begin position="1"/>
        <end position="59"/>
    </location>
</feature>
<evidence type="ECO:0000259" key="1">
    <source>
        <dbReference type="Pfam" id="PF11774"/>
    </source>
</evidence>
<dbReference type="Pfam" id="PF11774">
    <property type="entry name" value="Lsr2"/>
    <property type="match status" value="1"/>
</dbReference>
<dbReference type="Gene3D" id="3.30.60.230">
    <property type="entry name" value="Lsr2, dimerization domain"/>
    <property type="match status" value="1"/>
</dbReference>
<keyword evidence="3" id="KW-1185">Reference proteome</keyword>
<dbReference type="OrthoDB" id="4113332at2"/>
<dbReference type="InterPro" id="IPR042261">
    <property type="entry name" value="Lsr2-like_dimerization"/>
</dbReference>
<protein>
    <submittedName>
        <fullName evidence="2">Nucleoid-associated protein Lsr2</fullName>
    </submittedName>
</protein>